<evidence type="ECO:0000256" key="1">
    <source>
        <dbReference type="SAM" id="Phobius"/>
    </source>
</evidence>
<dbReference type="EMBL" id="UHEF01000003">
    <property type="protein sequence ID" value="SUN30586.1"/>
    <property type="molecule type" value="Genomic_DNA"/>
</dbReference>
<dbReference type="PANTHER" id="PTHR43373:SF1">
    <property type="entry name" value="NA(+)_H(+) ANTIPORTER SUBUNIT A"/>
    <property type="match status" value="1"/>
</dbReference>
<reference evidence="2" key="1">
    <citation type="submission" date="2018-06" db="EMBL/GenBank/DDBJ databases">
        <authorList>
            <consortium name="Pathogen Informatics"/>
            <person name="Doyle S."/>
        </authorList>
    </citation>
    <scope>NUCLEOTIDE SEQUENCE [LARGE SCALE GENOMIC DNA]</scope>
    <source>
        <strain evidence="2">NCTC12218</strain>
    </source>
</reference>
<gene>
    <name evidence="2" type="primary">mnhA1</name>
    <name evidence="2" type="ORF">NCTC12218_03187</name>
</gene>
<name>A0A7Z7QX54_STASC</name>
<keyword evidence="1" id="KW-0812">Transmembrane</keyword>
<dbReference type="InterPro" id="IPR050616">
    <property type="entry name" value="CPA3_Na-H_Antiporter_A"/>
</dbReference>
<dbReference type="AlphaFoldDB" id="A0A7Z7QX54"/>
<sequence length="43" mass="4915">MNAILGDFRALDTLFEGLVLIITGLGIYTLLNYQDRRGQDERE</sequence>
<organism evidence="2">
    <name type="scientific">Staphylococcus schleiferi</name>
    <dbReference type="NCBI Taxonomy" id="1295"/>
    <lineage>
        <taxon>Bacteria</taxon>
        <taxon>Bacillati</taxon>
        <taxon>Bacillota</taxon>
        <taxon>Bacilli</taxon>
        <taxon>Bacillales</taxon>
        <taxon>Staphylococcaceae</taxon>
        <taxon>Staphylococcus</taxon>
    </lineage>
</organism>
<keyword evidence="1" id="KW-0472">Membrane</keyword>
<dbReference type="PANTHER" id="PTHR43373">
    <property type="entry name" value="NA(+)/H(+) ANTIPORTER SUBUNIT"/>
    <property type="match status" value="1"/>
</dbReference>
<comment type="caution">
    <text evidence="2">The sequence shown here is derived from an EMBL/GenBank/DDBJ whole genome shotgun (WGS) entry which is preliminary data.</text>
</comment>
<feature type="transmembrane region" description="Helical" evidence="1">
    <location>
        <begin position="14"/>
        <end position="33"/>
    </location>
</feature>
<proteinExistence type="predicted"/>
<evidence type="ECO:0000313" key="2">
    <source>
        <dbReference type="EMBL" id="SUN30586.1"/>
    </source>
</evidence>
<protein>
    <submittedName>
        <fullName evidence="2">Na(+) H(+) antiporter subunit A</fullName>
    </submittedName>
</protein>
<keyword evidence="1" id="KW-1133">Transmembrane helix</keyword>
<accession>A0A7Z7QX54</accession>